<sequence length="125" mass="14797">MCYLSQNITRHPDLADYIASKFDEFYNNELKKPLSEFYVSSARLKNEIERHLVKFKSEQLEVINRLPHDIRDEVEHSLDGYILILLQEELNSDEYFFNEIKNAVQSTESLGEQQAHSGDDFMIYF</sequence>
<name>A0A8J3HQ78_9RICK</name>
<gene>
    <name evidence="1" type="ORF">sL5_08340</name>
</gene>
<protein>
    <submittedName>
        <fullName evidence="1">Uncharacterized protein</fullName>
    </submittedName>
</protein>
<proteinExistence type="predicted"/>
<dbReference type="EMBL" id="BNGU01000039">
    <property type="protein sequence ID" value="GHM59841.1"/>
    <property type="molecule type" value="Genomic_DNA"/>
</dbReference>
<dbReference type="Proteomes" id="UP000637906">
    <property type="component" value="Unassembled WGS sequence"/>
</dbReference>
<evidence type="ECO:0000313" key="1">
    <source>
        <dbReference type="EMBL" id="GHM59841.1"/>
    </source>
</evidence>
<keyword evidence="2" id="KW-1185">Reference proteome</keyword>
<accession>A0A8J3HQ78</accession>
<comment type="caution">
    <text evidence="1">The sequence shown here is derived from an EMBL/GenBank/DDBJ whole genome shotgun (WGS) entry which is preliminary data.</text>
</comment>
<evidence type="ECO:0000313" key="2">
    <source>
        <dbReference type="Proteomes" id="UP000637906"/>
    </source>
</evidence>
<organism evidence="1 2">
    <name type="scientific">Candidatus Mesenet longicola</name>
    <dbReference type="NCBI Taxonomy" id="1892558"/>
    <lineage>
        <taxon>Bacteria</taxon>
        <taxon>Pseudomonadati</taxon>
        <taxon>Pseudomonadota</taxon>
        <taxon>Alphaproteobacteria</taxon>
        <taxon>Rickettsiales</taxon>
        <taxon>Anaplasmataceae</taxon>
        <taxon>Candidatus Mesenet</taxon>
    </lineage>
</organism>
<dbReference type="AlphaFoldDB" id="A0A8J3HQ78"/>
<reference evidence="1 2" key="1">
    <citation type="journal article" date="2021" name="Microb. Ecol.">
        <title>Candidatus Mesenet longicola: Novel Endosymbionts of Brontispa longissima that Induce Cytoplasmic Incompatibility.</title>
        <authorList>
            <person name="Takano S."/>
            <person name="Gotoh Y."/>
            <person name="Hayashi T."/>
        </authorList>
    </citation>
    <scope>NUCLEOTIDE SEQUENCE [LARGE SCALE GENOMIC DNA]</scope>
    <source>
        <strain evidence="1">L5</strain>
    </source>
</reference>